<name>A0AAD5H254_9CHLO</name>
<reference evidence="4" key="1">
    <citation type="submission" date="2020-11" db="EMBL/GenBank/DDBJ databases">
        <title>Chlorella ohadii genome sequencing and assembly.</title>
        <authorList>
            <person name="Murik O."/>
            <person name="Treves H."/>
            <person name="Kedem I."/>
            <person name="Shotland Y."/>
            <person name="Kaplan A."/>
        </authorList>
    </citation>
    <scope>NUCLEOTIDE SEQUENCE</scope>
    <source>
        <strain evidence="4">1</strain>
    </source>
</reference>
<keyword evidence="2" id="KW-1133">Transmembrane helix</keyword>
<feature type="compositionally biased region" description="Basic residues" evidence="1">
    <location>
        <begin position="28"/>
        <end position="37"/>
    </location>
</feature>
<dbReference type="PANTHER" id="PTHR43592">
    <property type="entry name" value="CAAX AMINO TERMINAL PROTEASE"/>
    <property type="match status" value="1"/>
</dbReference>
<dbReference type="EMBL" id="JADXDR010000129">
    <property type="protein sequence ID" value="KAI7838323.1"/>
    <property type="molecule type" value="Genomic_DNA"/>
</dbReference>
<feature type="transmembrane region" description="Helical" evidence="2">
    <location>
        <begin position="295"/>
        <end position="313"/>
    </location>
</feature>
<dbReference type="GO" id="GO:0004175">
    <property type="term" value="F:endopeptidase activity"/>
    <property type="evidence" value="ECO:0007669"/>
    <property type="project" value="UniProtKB-ARBA"/>
</dbReference>
<evidence type="ECO:0000313" key="5">
    <source>
        <dbReference type="Proteomes" id="UP001205105"/>
    </source>
</evidence>
<proteinExistence type="predicted"/>
<dbReference type="Pfam" id="PF02517">
    <property type="entry name" value="Rce1-like"/>
    <property type="match status" value="1"/>
</dbReference>
<feature type="domain" description="CAAX prenyl protease 2/Lysostaphin resistance protein A-like" evidence="3">
    <location>
        <begin position="263"/>
        <end position="350"/>
    </location>
</feature>
<feature type="region of interest" description="Disordered" evidence="1">
    <location>
        <begin position="28"/>
        <end position="116"/>
    </location>
</feature>
<gene>
    <name evidence="4" type="ORF">COHA_007892</name>
</gene>
<feature type="compositionally biased region" description="Polar residues" evidence="1">
    <location>
        <begin position="62"/>
        <end position="85"/>
    </location>
</feature>
<dbReference type="PANTHER" id="PTHR43592:SF24">
    <property type="entry name" value="CAAX AMINO TERMINAL PROTEASE FAMILY PROTEIN"/>
    <property type="match status" value="1"/>
</dbReference>
<evidence type="ECO:0000256" key="1">
    <source>
        <dbReference type="SAM" id="MobiDB-lite"/>
    </source>
</evidence>
<comment type="caution">
    <text evidence="4">The sequence shown here is derived from an EMBL/GenBank/DDBJ whole genome shotgun (WGS) entry which is preliminary data.</text>
</comment>
<evidence type="ECO:0000259" key="3">
    <source>
        <dbReference type="Pfam" id="PF02517"/>
    </source>
</evidence>
<keyword evidence="2" id="KW-0472">Membrane</keyword>
<feature type="compositionally biased region" description="Low complexity" evidence="1">
    <location>
        <begin position="87"/>
        <end position="99"/>
    </location>
</feature>
<keyword evidence="5" id="KW-1185">Reference proteome</keyword>
<dbReference type="AlphaFoldDB" id="A0AAD5H254"/>
<accession>A0AAD5H254</accession>
<sequence>MRSLSTSCKFGLALMMGHLRDRISRRMHAAQRQRWRRAAAADGSFGGNGEHPGLQSAGPLDQSLTDSSPPADTQQLEDSVRQQAGIQPPSAAVQQQQQEEQQEDQEDGPAAQQRGRWQRHLPRWQLPAVPWELNTTIVLMGVWGVWFTFAAHTLVPTLLQWAGVQLSSSSASQALRHLALDTLQVAATVLLLHRGLRQYQPRQLGLFALQLRPLKRWLPAVAAGAATFPLIDCIYKRLVSWMAIEEAAGGAAEQIMAASSPATQALWFGVLAICAPIWEEIMFRGFLLPSLARYLPAWAAVGTTSLIFAAVHFSREGALPLLLLGCVFATAYAATRNLLAPILLHSLWNCLLLVQLMRGGG</sequence>
<dbReference type="InterPro" id="IPR003675">
    <property type="entry name" value="Rce1/LyrA-like_dom"/>
</dbReference>
<keyword evidence="2" id="KW-0812">Transmembrane</keyword>
<organism evidence="4 5">
    <name type="scientific">Chlorella ohadii</name>
    <dbReference type="NCBI Taxonomy" id="2649997"/>
    <lineage>
        <taxon>Eukaryota</taxon>
        <taxon>Viridiplantae</taxon>
        <taxon>Chlorophyta</taxon>
        <taxon>core chlorophytes</taxon>
        <taxon>Trebouxiophyceae</taxon>
        <taxon>Chlorellales</taxon>
        <taxon>Chlorellaceae</taxon>
        <taxon>Chlorella clade</taxon>
        <taxon>Chlorella</taxon>
    </lineage>
</organism>
<evidence type="ECO:0000313" key="4">
    <source>
        <dbReference type="EMBL" id="KAI7838323.1"/>
    </source>
</evidence>
<feature type="transmembrane region" description="Helical" evidence="2">
    <location>
        <begin position="319"/>
        <end position="339"/>
    </location>
</feature>
<protein>
    <recommendedName>
        <fullName evidence="3">CAAX prenyl protease 2/Lysostaphin resistance protein A-like domain-containing protein</fullName>
    </recommendedName>
</protein>
<dbReference type="GO" id="GO:0080120">
    <property type="term" value="P:CAAX-box protein maturation"/>
    <property type="evidence" value="ECO:0007669"/>
    <property type="project" value="UniProtKB-ARBA"/>
</dbReference>
<evidence type="ECO:0000256" key="2">
    <source>
        <dbReference type="SAM" id="Phobius"/>
    </source>
</evidence>
<dbReference type="Proteomes" id="UP001205105">
    <property type="component" value="Unassembled WGS sequence"/>
</dbReference>